<evidence type="ECO:0000313" key="3">
    <source>
        <dbReference type="Proteomes" id="UP000001351"/>
    </source>
</evidence>
<gene>
    <name evidence="2" type="ordered locus">STAUR_2422</name>
</gene>
<feature type="compositionally biased region" description="Basic residues" evidence="1">
    <location>
        <begin position="219"/>
        <end position="233"/>
    </location>
</feature>
<dbReference type="OrthoDB" id="5484191at2"/>
<accession>E3FG91</accession>
<dbReference type="Proteomes" id="UP000001351">
    <property type="component" value="Chromosome"/>
</dbReference>
<name>E3FG91_STIAD</name>
<evidence type="ECO:0000256" key="1">
    <source>
        <dbReference type="SAM" id="MobiDB-lite"/>
    </source>
</evidence>
<dbReference type="EMBL" id="CP002271">
    <property type="protein sequence ID" value="ADO70226.1"/>
    <property type="molecule type" value="Genomic_DNA"/>
</dbReference>
<protein>
    <submittedName>
        <fullName evidence="2">Uncharacterized protein</fullName>
    </submittedName>
</protein>
<dbReference type="KEGG" id="sur:STAUR_2422"/>
<dbReference type="STRING" id="378806.STAUR_2422"/>
<evidence type="ECO:0000313" key="2">
    <source>
        <dbReference type="EMBL" id="ADO70226.1"/>
    </source>
</evidence>
<dbReference type="HOGENOM" id="CLU_1030203_0_0_7"/>
<reference evidence="2 3" key="1">
    <citation type="journal article" date="2011" name="Mol. Biol. Evol.">
        <title>Comparative genomic analysis of fruiting body formation in Myxococcales.</title>
        <authorList>
            <person name="Huntley S."/>
            <person name="Hamann N."/>
            <person name="Wegener-Feldbrugge S."/>
            <person name="Treuner-Lange A."/>
            <person name="Kube M."/>
            <person name="Reinhardt R."/>
            <person name="Klages S."/>
            <person name="Muller R."/>
            <person name="Ronning C.M."/>
            <person name="Nierman W.C."/>
            <person name="Sogaard-Andersen L."/>
        </authorList>
    </citation>
    <scope>NUCLEOTIDE SEQUENCE [LARGE SCALE GENOMIC DNA]</scope>
    <source>
        <strain evidence="2 3">DW4/3-1</strain>
    </source>
</reference>
<keyword evidence="3" id="KW-1185">Reference proteome</keyword>
<sequence>MPKVTIEVPEGFEEVVKQLEQTLQRAQKGVEGAKAGDLEAWDAAWQSVNEGVEESERQLKRRLLRVLDVDAPQVCINGKLHKRVGRYEARYKTRQGPVEVERSLYREVGVRNGPTVDVVGLRAGAVEDGWLPETAQAMAHLMACGTSREADSTAQALGRLPYSRSSFERVGHAVGALYGSQRPRVEAALASAWPVPQQAQSVSVSLDRVSVPMEEPRPRPRGHPKAKAPKRPATRAFRMAYVGTVTLHDKEGQALKSLRYGRMPRATRNC</sequence>
<organism evidence="2 3">
    <name type="scientific">Stigmatella aurantiaca (strain DW4/3-1)</name>
    <dbReference type="NCBI Taxonomy" id="378806"/>
    <lineage>
        <taxon>Bacteria</taxon>
        <taxon>Pseudomonadati</taxon>
        <taxon>Myxococcota</taxon>
        <taxon>Myxococcia</taxon>
        <taxon>Myxococcales</taxon>
        <taxon>Cystobacterineae</taxon>
        <taxon>Archangiaceae</taxon>
        <taxon>Stigmatella</taxon>
    </lineage>
</organism>
<dbReference type="eggNOG" id="COG3464">
    <property type="taxonomic scope" value="Bacteria"/>
</dbReference>
<proteinExistence type="predicted"/>
<dbReference type="AlphaFoldDB" id="E3FG91"/>
<feature type="region of interest" description="Disordered" evidence="1">
    <location>
        <begin position="204"/>
        <end position="234"/>
    </location>
</feature>